<comment type="subunit">
    <text evidence="2 10">Homodimer.</text>
</comment>
<dbReference type="Pfam" id="PF01725">
    <property type="entry name" value="Ham1p_like"/>
    <property type="match status" value="1"/>
</dbReference>
<dbReference type="FunFam" id="3.90.950.10:FF:000001">
    <property type="entry name" value="dITP/XTP pyrophosphatase"/>
    <property type="match status" value="1"/>
</dbReference>
<sequence>MEILVATHNLHKKEEIQQILGEKYHITSLTDYHIHDEIIEDGNSFHENALIKAKFCFEKTGKPSLGDDSGLVVPALDGRPGIYSARYAGNHDFDKNMAKVLEEMQDKNDREAYFITVLCLYNEHGAEYFEGRVYGDLSTERNGNKGFGYDPIFIPKNHEISFADMPAEQKNAMSHRKNALDKFLAFLEK</sequence>
<dbReference type="GO" id="GO:0005829">
    <property type="term" value="C:cytosol"/>
    <property type="evidence" value="ECO:0007669"/>
    <property type="project" value="TreeGrafter"/>
</dbReference>
<feature type="binding site" evidence="10">
    <location>
        <position position="170"/>
    </location>
    <ligand>
        <name>substrate</name>
    </ligand>
</feature>
<evidence type="ECO:0000256" key="7">
    <source>
        <dbReference type="ARBA" id="ARBA00023080"/>
    </source>
</evidence>
<keyword evidence="6 10" id="KW-0460">Magnesium</keyword>
<comment type="catalytic activity">
    <reaction evidence="8 10">
        <text>dITP + H2O = dIMP + diphosphate + H(+)</text>
        <dbReference type="Rhea" id="RHEA:28342"/>
        <dbReference type="ChEBI" id="CHEBI:15377"/>
        <dbReference type="ChEBI" id="CHEBI:15378"/>
        <dbReference type="ChEBI" id="CHEBI:33019"/>
        <dbReference type="ChEBI" id="CHEBI:61194"/>
        <dbReference type="ChEBI" id="CHEBI:61382"/>
        <dbReference type="EC" id="3.6.1.66"/>
    </reaction>
</comment>
<comment type="function">
    <text evidence="10">Pyrophosphatase that catalyzes the hydrolysis of nucleoside triphosphates to their monophosphate derivatives, with a high preference for the non-canonical purine nucleotides XTP (xanthosine triphosphate), dITP (deoxyinosine triphosphate) and ITP. Seems to function as a house-cleaning enzyme that removes non-canonical purine nucleotides from the nucleotide pool, thus preventing their incorporation into DNA/RNA and avoiding chromosomal lesions.</text>
</comment>
<evidence type="ECO:0000256" key="6">
    <source>
        <dbReference type="ARBA" id="ARBA00022842"/>
    </source>
</evidence>
<dbReference type="GO" id="GO:0017111">
    <property type="term" value="F:ribonucleoside triphosphate phosphatase activity"/>
    <property type="evidence" value="ECO:0007669"/>
    <property type="project" value="InterPro"/>
</dbReference>
<dbReference type="CDD" id="cd00515">
    <property type="entry name" value="HAM1"/>
    <property type="match status" value="1"/>
</dbReference>
<evidence type="ECO:0000256" key="1">
    <source>
        <dbReference type="ARBA" id="ARBA00008023"/>
    </source>
</evidence>
<feature type="binding site" evidence="10">
    <location>
        <begin position="7"/>
        <end position="12"/>
    </location>
    <ligand>
        <name>substrate</name>
    </ligand>
</feature>
<dbReference type="GO" id="GO:0000166">
    <property type="term" value="F:nucleotide binding"/>
    <property type="evidence" value="ECO:0007669"/>
    <property type="project" value="UniProtKB-KW"/>
</dbReference>
<feature type="binding site" evidence="10">
    <location>
        <position position="69"/>
    </location>
    <ligand>
        <name>substrate</name>
    </ligand>
</feature>
<evidence type="ECO:0000256" key="11">
    <source>
        <dbReference type="RuleBase" id="RU003781"/>
    </source>
</evidence>
<name>A0A1E5UE59_9FLAO</name>
<keyword evidence="13" id="KW-1185">Reference proteome</keyword>
<dbReference type="RefSeq" id="WP_069798954.1">
    <property type="nucleotide sequence ID" value="NZ_CP034157.1"/>
</dbReference>
<accession>A0A1E5UE59</accession>
<dbReference type="GO" id="GO:0035870">
    <property type="term" value="F:dITP diphosphatase activity"/>
    <property type="evidence" value="ECO:0007669"/>
    <property type="project" value="UniProtKB-UniRule"/>
</dbReference>
<dbReference type="PANTHER" id="PTHR11067:SF9">
    <property type="entry name" value="INOSINE TRIPHOSPHATE PYROPHOSPHATASE"/>
    <property type="match status" value="1"/>
</dbReference>
<comment type="similarity">
    <text evidence="1 10 11">Belongs to the HAM1 NTPase family.</text>
</comment>
<proteinExistence type="inferred from homology"/>
<dbReference type="InterPro" id="IPR020922">
    <property type="entry name" value="dITP/XTP_pyrophosphatase"/>
</dbReference>
<dbReference type="GO" id="GO:0036222">
    <property type="term" value="F:XTP diphosphatase activity"/>
    <property type="evidence" value="ECO:0007669"/>
    <property type="project" value="UniProtKB-UniRule"/>
</dbReference>
<dbReference type="EC" id="3.6.1.66" evidence="10"/>
<evidence type="ECO:0000256" key="8">
    <source>
        <dbReference type="ARBA" id="ARBA00051875"/>
    </source>
</evidence>
<comment type="cofactor">
    <cofactor evidence="10">
        <name>Mg(2+)</name>
        <dbReference type="ChEBI" id="CHEBI:18420"/>
    </cofactor>
    <text evidence="10">Binds 1 Mg(2+) ion per subunit.</text>
</comment>
<evidence type="ECO:0000256" key="9">
    <source>
        <dbReference type="ARBA" id="ARBA00052017"/>
    </source>
</evidence>
<evidence type="ECO:0000256" key="4">
    <source>
        <dbReference type="ARBA" id="ARBA00022741"/>
    </source>
</evidence>
<feature type="binding site" evidence="10">
    <location>
        <begin position="175"/>
        <end position="176"/>
    </location>
    <ligand>
        <name>substrate</name>
    </ligand>
</feature>
<dbReference type="PATRIC" id="fig|237258.4.peg.124"/>
<reference evidence="12 13" key="1">
    <citation type="submission" date="2016-09" db="EMBL/GenBank/DDBJ databases">
        <authorList>
            <person name="Capua I."/>
            <person name="De Benedictis P."/>
            <person name="Joannis T."/>
            <person name="Lombin L.H."/>
            <person name="Cattoli G."/>
        </authorList>
    </citation>
    <scope>NUCLEOTIDE SEQUENCE [LARGE SCALE GENOMIC DNA]</scope>
    <source>
        <strain evidence="12 13">NRS-1</strain>
    </source>
</reference>
<dbReference type="NCBIfam" id="TIGR00042">
    <property type="entry name" value="RdgB/HAM1 family non-canonical purine NTP pyrophosphatase"/>
    <property type="match status" value="1"/>
</dbReference>
<dbReference type="GO" id="GO:0036220">
    <property type="term" value="F:ITP diphosphatase activity"/>
    <property type="evidence" value="ECO:0007669"/>
    <property type="project" value="UniProtKB-UniRule"/>
</dbReference>
<evidence type="ECO:0000256" key="5">
    <source>
        <dbReference type="ARBA" id="ARBA00022801"/>
    </source>
</evidence>
<evidence type="ECO:0000313" key="13">
    <source>
        <dbReference type="Proteomes" id="UP000095601"/>
    </source>
</evidence>
<dbReference type="KEGG" id="cnr:EB819_04840"/>
<evidence type="ECO:0000256" key="10">
    <source>
        <dbReference type="HAMAP-Rule" id="MF_01405"/>
    </source>
</evidence>
<feature type="active site" description="Proton acceptor" evidence="10">
    <location>
        <position position="68"/>
    </location>
</feature>
<dbReference type="EMBL" id="MKGI01000064">
    <property type="protein sequence ID" value="OEL10955.1"/>
    <property type="molecule type" value="Genomic_DNA"/>
</dbReference>
<dbReference type="GO" id="GO:0046872">
    <property type="term" value="F:metal ion binding"/>
    <property type="evidence" value="ECO:0007669"/>
    <property type="project" value="UniProtKB-KW"/>
</dbReference>
<dbReference type="HAMAP" id="MF_01405">
    <property type="entry name" value="Non_canon_purine_NTPase"/>
    <property type="match status" value="1"/>
</dbReference>
<keyword evidence="7 10" id="KW-0546">Nucleotide metabolism</keyword>
<feature type="binding site" evidence="10">
    <location>
        <position position="68"/>
    </location>
    <ligand>
        <name>Mg(2+)</name>
        <dbReference type="ChEBI" id="CHEBI:18420"/>
    </ligand>
</feature>
<dbReference type="STRING" id="237258.SAMN04489756_11372"/>
<dbReference type="SUPFAM" id="SSF52972">
    <property type="entry name" value="ITPase-like"/>
    <property type="match status" value="1"/>
</dbReference>
<comment type="catalytic activity">
    <reaction evidence="9 10">
        <text>XTP + H2O = XMP + diphosphate + H(+)</text>
        <dbReference type="Rhea" id="RHEA:28610"/>
        <dbReference type="ChEBI" id="CHEBI:15377"/>
        <dbReference type="ChEBI" id="CHEBI:15378"/>
        <dbReference type="ChEBI" id="CHEBI:33019"/>
        <dbReference type="ChEBI" id="CHEBI:57464"/>
        <dbReference type="ChEBI" id="CHEBI:61314"/>
        <dbReference type="EC" id="3.6.1.66"/>
    </reaction>
</comment>
<dbReference type="Gene3D" id="3.90.950.10">
    <property type="match status" value="1"/>
</dbReference>
<dbReference type="GO" id="GO:0009117">
    <property type="term" value="P:nucleotide metabolic process"/>
    <property type="evidence" value="ECO:0007669"/>
    <property type="project" value="UniProtKB-KW"/>
</dbReference>
<organism evidence="12 13">
    <name type="scientific">Cloacibacterium normanense</name>
    <dbReference type="NCBI Taxonomy" id="237258"/>
    <lineage>
        <taxon>Bacteria</taxon>
        <taxon>Pseudomonadati</taxon>
        <taxon>Bacteroidota</taxon>
        <taxon>Flavobacteriia</taxon>
        <taxon>Flavobacteriales</taxon>
        <taxon>Weeksellaceae</taxon>
    </lineage>
</organism>
<comment type="caution">
    <text evidence="12">The sequence shown here is derived from an EMBL/GenBank/DDBJ whole genome shotgun (WGS) entry which is preliminary data.</text>
</comment>
<comment type="catalytic activity">
    <reaction evidence="10">
        <text>ITP + H2O = IMP + diphosphate + H(+)</text>
        <dbReference type="Rhea" id="RHEA:29399"/>
        <dbReference type="ChEBI" id="CHEBI:15377"/>
        <dbReference type="ChEBI" id="CHEBI:15378"/>
        <dbReference type="ChEBI" id="CHEBI:33019"/>
        <dbReference type="ChEBI" id="CHEBI:58053"/>
        <dbReference type="ChEBI" id="CHEBI:61402"/>
        <dbReference type="EC" id="3.6.1.66"/>
    </reaction>
</comment>
<keyword evidence="4 10" id="KW-0547">Nucleotide-binding</keyword>
<evidence type="ECO:0000313" key="12">
    <source>
        <dbReference type="EMBL" id="OEL10955.1"/>
    </source>
</evidence>
<dbReference type="Proteomes" id="UP000095601">
    <property type="component" value="Unassembled WGS sequence"/>
</dbReference>
<evidence type="ECO:0000256" key="3">
    <source>
        <dbReference type="ARBA" id="ARBA00022723"/>
    </source>
</evidence>
<dbReference type="InterPro" id="IPR029001">
    <property type="entry name" value="ITPase-like_fam"/>
</dbReference>
<evidence type="ECO:0000256" key="2">
    <source>
        <dbReference type="ARBA" id="ARBA00011738"/>
    </source>
</evidence>
<dbReference type="GO" id="GO:0009146">
    <property type="term" value="P:purine nucleoside triphosphate catabolic process"/>
    <property type="evidence" value="ECO:0007669"/>
    <property type="project" value="UniProtKB-UniRule"/>
</dbReference>
<feature type="binding site" evidence="10">
    <location>
        <begin position="147"/>
        <end position="150"/>
    </location>
    <ligand>
        <name>substrate</name>
    </ligand>
</feature>
<dbReference type="PANTHER" id="PTHR11067">
    <property type="entry name" value="INOSINE TRIPHOSPHATE PYROPHOSPHATASE/HAM1 PROTEIN"/>
    <property type="match status" value="1"/>
</dbReference>
<dbReference type="AlphaFoldDB" id="A0A1E5UE59"/>
<keyword evidence="5 10" id="KW-0378">Hydrolase</keyword>
<dbReference type="OrthoDB" id="9807456at2"/>
<dbReference type="InterPro" id="IPR002637">
    <property type="entry name" value="RdgB/HAM1"/>
</dbReference>
<keyword evidence="3 10" id="KW-0479">Metal-binding</keyword>
<gene>
    <name evidence="12" type="primary">rdgB</name>
    <name evidence="12" type="ORF">BHF72_2544</name>
</gene>
<comment type="caution">
    <text evidence="10">Lacks conserved residue(s) required for the propagation of feature annotation.</text>
</comment>
<protein>
    <recommendedName>
        <fullName evidence="10">dITP/XTP pyrophosphatase</fullName>
        <ecNumber evidence="10">3.6.1.66</ecNumber>
    </recommendedName>
    <alternativeName>
        <fullName evidence="10">Non-canonical purine NTP pyrophosphatase</fullName>
    </alternativeName>
    <alternativeName>
        <fullName evidence="10">Non-standard purine NTP pyrophosphatase</fullName>
    </alternativeName>
    <alternativeName>
        <fullName evidence="10">Nucleoside-triphosphate diphosphatase</fullName>
    </alternativeName>
    <alternativeName>
        <fullName evidence="10">Nucleoside-triphosphate pyrophosphatase</fullName>
        <shortName evidence="10">NTPase</shortName>
    </alternativeName>
</protein>